<comment type="caution">
    <text evidence="3">The sequence shown here is derived from an EMBL/GenBank/DDBJ whole genome shotgun (WGS) entry which is preliminary data.</text>
</comment>
<dbReference type="RefSeq" id="WP_248668954.1">
    <property type="nucleotide sequence ID" value="NZ_JALPRX010000097.1"/>
</dbReference>
<proteinExistence type="predicted"/>
<feature type="chain" id="PRO_5040760908" evidence="1">
    <location>
        <begin position="20"/>
        <end position="83"/>
    </location>
</feature>
<name>A0A9X1YD68_9PROT</name>
<keyword evidence="4" id="KW-1185">Reference proteome</keyword>
<feature type="domain" description="PepSY" evidence="2">
    <location>
        <begin position="5"/>
        <end position="78"/>
    </location>
</feature>
<evidence type="ECO:0000259" key="2">
    <source>
        <dbReference type="Pfam" id="PF13670"/>
    </source>
</evidence>
<evidence type="ECO:0000313" key="4">
    <source>
        <dbReference type="Proteomes" id="UP001139516"/>
    </source>
</evidence>
<organism evidence="3 4">
    <name type="scientific">Roseomonas acroporae</name>
    <dbReference type="NCBI Taxonomy" id="2937791"/>
    <lineage>
        <taxon>Bacteria</taxon>
        <taxon>Pseudomonadati</taxon>
        <taxon>Pseudomonadota</taxon>
        <taxon>Alphaproteobacteria</taxon>
        <taxon>Acetobacterales</taxon>
        <taxon>Roseomonadaceae</taxon>
        <taxon>Roseomonas</taxon>
    </lineage>
</organism>
<dbReference type="Pfam" id="PF13670">
    <property type="entry name" value="PepSY_2"/>
    <property type="match status" value="1"/>
</dbReference>
<reference evidence="3" key="1">
    <citation type="submission" date="2022-04" db="EMBL/GenBank/DDBJ databases">
        <title>Roseomonas acroporae sp. nov., isolated from coral Acropora digitifera.</title>
        <authorList>
            <person name="Sun H."/>
        </authorList>
    </citation>
    <scope>NUCLEOTIDE SEQUENCE</scope>
    <source>
        <strain evidence="3">NAR14</strain>
    </source>
</reference>
<keyword evidence="1" id="KW-0732">Signal</keyword>
<evidence type="ECO:0000313" key="3">
    <source>
        <dbReference type="EMBL" id="MCK8786845.1"/>
    </source>
</evidence>
<protein>
    <submittedName>
        <fullName evidence="3">PepSY domain-containing protein</fullName>
    </submittedName>
</protein>
<gene>
    <name evidence="3" type="ORF">M0638_20950</name>
</gene>
<feature type="signal peptide" evidence="1">
    <location>
        <begin position="1"/>
        <end position="19"/>
    </location>
</feature>
<dbReference type="InterPro" id="IPR025711">
    <property type="entry name" value="PepSY"/>
</dbReference>
<evidence type="ECO:0000256" key="1">
    <source>
        <dbReference type="SAM" id="SignalP"/>
    </source>
</evidence>
<dbReference type="AlphaFoldDB" id="A0A9X1YD68"/>
<dbReference type="Proteomes" id="UP001139516">
    <property type="component" value="Unassembled WGS sequence"/>
</dbReference>
<dbReference type="EMBL" id="JALPRX010000097">
    <property type="protein sequence ID" value="MCK8786845.1"/>
    <property type="molecule type" value="Genomic_DNA"/>
</dbReference>
<sequence>MRALATGLLLAALATAAHADRPGPDWISLERVTAILQAAGYGPVTGIEADDGRWEATAYRDGRRFELHLDPRSGAILRVRPER</sequence>
<accession>A0A9X1YD68</accession>